<evidence type="ECO:0000256" key="1">
    <source>
        <dbReference type="SAM" id="MobiDB-lite"/>
    </source>
</evidence>
<feature type="compositionally biased region" description="Pro residues" evidence="1">
    <location>
        <begin position="411"/>
        <end position="423"/>
    </location>
</feature>
<gene>
    <name evidence="2" type="ORF">BDN70DRAFT_824903</name>
</gene>
<feature type="region of interest" description="Disordered" evidence="1">
    <location>
        <begin position="319"/>
        <end position="371"/>
    </location>
</feature>
<keyword evidence="3" id="KW-1185">Reference proteome</keyword>
<sequence length="712" mass="78078">MKDTELTDIYEALAANLTGKDVLSLSRPRLKTGADIWRKTHRDEIEAEVKRRFGDDVRGKWTMVAAERYKIVRERFSKLDKEEQRRWKDMAMAEHNESMEKYRKDVELAKAARNSPESRQICIEGLYHWIQPILDMMSEVMGWKVTLIAGGPMPACQGNLRAFSTHSGTTTGPGGTILTFGHAERYGKSLLPLFETFLEALYSPEECRARALRPQAVQTLSTSSFNRGPAAPSSHSLPNLDSNTTPSSPEPSSHVHAPGAGQTIPAPVTINEAHHGSIVNQEPILHHESNITPNETVSDTFDVPMVDSSVTSTFFPLGGVEMQQPNATNDTSTKSAPISSSIAASDKNDSPPVDTNQCMPSPAPLPGSVAGSAVVHSTAPFPIQQPTFVPEENARSESHPPYTVHDSVPRPTSPARPPSPELSPEPSTTHPIALPELSSPRPTSTLTAAPSPSPEPSPTPEPIIDNVHDTRSSRRMTRAAESQENEVVSAGPTTRSGNKRSITAPIPSRKSLATEERESKRRKTSKNLESLSSAVPSMVMSAPVPRQISLDAPDWFENALSMLQSTSLGPEWTDLLQKWSAFEAKEDYKEVTKLSSLYRPSSIGDWIKRGRSYTWRPNISNPAKYGKEYMKWWTSLQPAWRVSVQGSIIFGATDGDGGWSMLRHPGTNGLLSVVCALFHWGVALQKGGREIKERQWLAAVKDCATVCSCLLC</sequence>
<organism evidence="2 3">
    <name type="scientific">Pholiota conissans</name>
    <dbReference type="NCBI Taxonomy" id="109636"/>
    <lineage>
        <taxon>Eukaryota</taxon>
        <taxon>Fungi</taxon>
        <taxon>Dikarya</taxon>
        <taxon>Basidiomycota</taxon>
        <taxon>Agaricomycotina</taxon>
        <taxon>Agaricomycetes</taxon>
        <taxon>Agaricomycetidae</taxon>
        <taxon>Agaricales</taxon>
        <taxon>Agaricineae</taxon>
        <taxon>Strophariaceae</taxon>
        <taxon>Pholiota</taxon>
    </lineage>
</organism>
<name>A0A9P5ZD57_9AGAR</name>
<dbReference type="Proteomes" id="UP000807469">
    <property type="component" value="Unassembled WGS sequence"/>
</dbReference>
<dbReference type="OrthoDB" id="3066350at2759"/>
<comment type="caution">
    <text evidence="2">The sequence shown here is derived from an EMBL/GenBank/DDBJ whole genome shotgun (WGS) entry which is preliminary data.</text>
</comment>
<dbReference type="AlphaFoldDB" id="A0A9P5ZD57"/>
<feature type="region of interest" description="Disordered" evidence="1">
    <location>
        <begin position="220"/>
        <end position="266"/>
    </location>
</feature>
<feature type="compositionally biased region" description="Polar residues" evidence="1">
    <location>
        <begin position="233"/>
        <end position="245"/>
    </location>
</feature>
<accession>A0A9P5ZD57</accession>
<feature type="compositionally biased region" description="Low complexity" evidence="1">
    <location>
        <begin position="424"/>
        <end position="450"/>
    </location>
</feature>
<protein>
    <submittedName>
        <fullName evidence="2">Uncharacterized protein</fullName>
    </submittedName>
</protein>
<dbReference type="EMBL" id="MU155140">
    <property type="protein sequence ID" value="KAF9484760.1"/>
    <property type="molecule type" value="Genomic_DNA"/>
</dbReference>
<feature type="compositionally biased region" description="Polar residues" evidence="1">
    <location>
        <begin position="480"/>
        <end position="501"/>
    </location>
</feature>
<proteinExistence type="predicted"/>
<feature type="compositionally biased region" description="Low complexity" evidence="1">
    <location>
        <begin position="330"/>
        <end position="345"/>
    </location>
</feature>
<evidence type="ECO:0000313" key="2">
    <source>
        <dbReference type="EMBL" id="KAF9484760.1"/>
    </source>
</evidence>
<evidence type="ECO:0000313" key="3">
    <source>
        <dbReference type="Proteomes" id="UP000807469"/>
    </source>
</evidence>
<reference evidence="2" key="1">
    <citation type="submission" date="2020-11" db="EMBL/GenBank/DDBJ databases">
        <authorList>
            <consortium name="DOE Joint Genome Institute"/>
            <person name="Ahrendt S."/>
            <person name="Riley R."/>
            <person name="Andreopoulos W."/>
            <person name="Labutti K."/>
            <person name="Pangilinan J."/>
            <person name="Ruiz-Duenas F.J."/>
            <person name="Barrasa J.M."/>
            <person name="Sanchez-Garcia M."/>
            <person name="Camarero S."/>
            <person name="Miyauchi S."/>
            <person name="Serrano A."/>
            <person name="Linde D."/>
            <person name="Babiker R."/>
            <person name="Drula E."/>
            <person name="Ayuso-Fernandez I."/>
            <person name="Pacheco R."/>
            <person name="Padilla G."/>
            <person name="Ferreira P."/>
            <person name="Barriuso J."/>
            <person name="Kellner H."/>
            <person name="Castanera R."/>
            <person name="Alfaro M."/>
            <person name="Ramirez L."/>
            <person name="Pisabarro A.G."/>
            <person name="Kuo A."/>
            <person name="Tritt A."/>
            <person name="Lipzen A."/>
            <person name="He G."/>
            <person name="Yan M."/>
            <person name="Ng V."/>
            <person name="Cullen D."/>
            <person name="Martin F."/>
            <person name="Rosso M.-N."/>
            <person name="Henrissat B."/>
            <person name="Hibbett D."/>
            <person name="Martinez A.T."/>
            <person name="Grigoriev I.V."/>
        </authorList>
    </citation>
    <scope>NUCLEOTIDE SEQUENCE</scope>
    <source>
        <strain evidence="2">CIRM-BRFM 674</strain>
    </source>
</reference>
<feature type="compositionally biased region" description="Pro residues" evidence="1">
    <location>
        <begin position="451"/>
        <end position="461"/>
    </location>
</feature>
<feature type="region of interest" description="Disordered" evidence="1">
    <location>
        <begin position="391"/>
        <end position="532"/>
    </location>
</feature>